<comment type="caution">
    <text evidence="2">The sequence shown here is derived from an EMBL/GenBank/DDBJ whole genome shotgun (WGS) entry which is preliminary data.</text>
</comment>
<reference evidence="3" key="1">
    <citation type="journal article" date="2019" name="Int. J. Syst. Evol. Microbiol.">
        <title>The Global Catalogue of Microorganisms (GCM) 10K type strain sequencing project: providing services to taxonomists for standard genome sequencing and annotation.</title>
        <authorList>
            <consortium name="The Broad Institute Genomics Platform"/>
            <consortium name="The Broad Institute Genome Sequencing Center for Infectious Disease"/>
            <person name="Wu L."/>
            <person name="Ma J."/>
        </authorList>
    </citation>
    <scope>NUCLEOTIDE SEQUENCE [LARGE SCALE GENOMIC DNA]</scope>
    <source>
        <strain evidence="3">IBRC-M 10813</strain>
    </source>
</reference>
<keyword evidence="3" id="KW-1185">Reference proteome</keyword>
<gene>
    <name evidence="2" type="ORF">ACFOUO_09995</name>
</gene>
<dbReference type="Proteomes" id="UP001595843">
    <property type="component" value="Unassembled WGS sequence"/>
</dbReference>
<name>A0ABV8JFL1_9BACL</name>
<feature type="compositionally biased region" description="Polar residues" evidence="1">
    <location>
        <begin position="50"/>
        <end position="59"/>
    </location>
</feature>
<feature type="compositionally biased region" description="Polar residues" evidence="1">
    <location>
        <begin position="90"/>
        <end position="119"/>
    </location>
</feature>
<feature type="compositionally biased region" description="Acidic residues" evidence="1">
    <location>
        <begin position="156"/>
        <end position="166"/>
    </location>
</feature>
<proteinExistence type="predicted"/>
<evidence type="ECO:0000256" key="1">
    <source>
        <dbReference type="SAM" id="MobiDB-lite"/>
    </source>
</evidence>
<dbReference type="EMBL" id="JBHSAP010000009">
    <property type="protein sequence ID" value="MFC4077145.1"/>
    <property type="molecule type" value="Genomic_DNA"/>
</dbReference>
<sequence length="252" mass="27259">MKITQNPFRRMSRTRKVVMFSLAGGLVLTGFVTPPTVQAPQGHEVDSLAENDQPSAKTASDNEKSKVCLASEKGEENRDVKDQALDQPKQHATQTDYRVSENESAQPQPIHSTYSTQKLASLPRKSGESSKKTTEPVNKPDDPPTKGEEPSSPNDGNEEPGTEPDDGQTGTDPDQGENPDKGETPDQPDEGEIPDQPDEEKPTPQDPEEGENPDGGTDDGSNDSQQEEEQSPDEEGNQQSGLNDLIGDVLTQ</sequence>
<evidence type="ECO:0000313" key="3">
    <source>
        <dbReference type="Proteomes" id="UP001595843"/>
    </source>
</evidence>
<feature type="compositionally biased region" description="Basic and acidic residues" evidence="1">
    <location>
        <begin position="60"/>
        <end position="84"/>
    </location>
</feature>
<dbReference type="RefSeq" id="WP_380704705.1">
    <property type="nucleotide sequence ID" value="NZ_JBHSAP010000009.1"/>
</dbReference>
<feature type="compositionally biased region" description="Basic and acidic residues" evidence="1">
    <location>
        <begin position="125"/>
        <end position="149"/>
    </location>
</feature>
<evidence type="ECO:0000313" key="2">
    <source>
        <dbReference type="EMBL" id="MFC4077145.1"/>
    </source>
</evidence>
<protein>
    <submittedName>
        <fullName evidence="2">Uncharacterized protein</fullName>
    </submittedName>
</protein>
<accession>A0ABV8JFL1</accession>
<feature type="compositionally biased region" description="Acidic residues" evidence="1">
    <location>
        <begin position="186"/>
        <end position="198"/>
    </location>
</feature>
<organism evidence="2 3">
    <name type="scientific">Salinithrix halophila</name>
    <dbReference type="NCBI Taxonomy" id="1485204"/>
    <lineage>
        <taxon>Bacteria</taxon>
        <taxon>Bacillati</taxon>
        <taxon>Bacillota</taxon>
        <taxon>Bacilli</taxon>
        <taxon>Bacillales</taxon>
        <taxon>Thermoactinomycetaceae</taxon>
        <taxon>Salinithrix</taxon>
    </lineage>
</organism>
<feature type="compositionally biased region" description="Acidic residues" evidence="1">
    <location>
        <begin position="206"/>
        <end position="236"/>
    </location>
</feature>
<feature type="region of interest" description="Disordered" evidence="1">
    <location>
        <begin position="33"/>
        <end position="252"/>
    </location>
</feature>